<evidence type="ECO:0000313" key="6">
    <source>
        <dbReference type="Proteomes" id="UP000091820"/>
    </source>
</evidence>
<dbReference type="VEuPathDB" id="VectorBase:GBRI007271"/>
<evidence type="ECO:0000256" key="1">
    <source>
        <dbReference type="ARBA" id="ARBA00004123"/>
    </source>
</evidence>
<dbReference type="InterPro" id="IPR028271">
    <property type="entry name" value="RAMAC"/>
</dbReference>
<feature type="region of interest" description="Disordered" evidence="4">
    <location>
        <begin position="64"/>
        <end position="119"/>
    </location>
</feature>
<reference evidence="6" key="1">
    <citation type="submission" date="2014-03" db="EMBL/GenBank/DDBJ databases">
        <authorList>
            <person name="Aksoy S."/>
            <person name="Warren W."/>
            <person name="Wilson R.K."/>
        </authorList>
    </citation>
    <scope>NUCLEOTIDE SEQUENCE [LARGE SCALE GENOMIC DNA]</scope>
    <source>
        <strain evidence="6">IAEA</strain>
    </source>
</reference>
<dbReference type="Proteomes" id="UP000091820">
    <property type="component" value="Unassembled WGS sequence"/>
</dbReference>
<dbReference type="STRING" id="37001.A0A1A9W5S9"/>
<feature type="compositionally biased region" description="Basic residues" evidence="4">
    <location>
        <begin position="70"/>
        <end position="82"/>
    </location>
</feature>
<comment type="subcellular location">
    <subcellularLocation>
        <location evidence="1">Nucleus</location>
    </subcellularLocation>
</comment>
<protein>
    <submittedName>
        <fullName evidence="5">Uncharacterized protein</fullName>
    </submittedName>
</protein>
<dbReference type="AlphaFoldDB" id="A0A1A9W5S9"/>
<accession>A0A1A9W5S9</accession>
<dbReference type="GO" id="GO:0106005">
    <property type="term" value="P:RNA 5'-cap (guanine-N7)-methylation"/>
    <property type="evidence" value="ECO:0007669"/>
    <property type="project" value="InterPro"/>
</dbReference>
<feature type="compositionally biased region" description="Basic and acidic residues" evidence="4">
    <location>
        <begin position="97"/>
        <end position="107"/>
    </location>
</feature>
<comment type="similarity">
    <text evidence="3">Belongs to the RAM family.</text>
</comment>
<sequence>MVDPNRKINRLTDKDFEFLIECEEEFGKRYSHDDEEFMAHCSKPLAAPPIVENWSAAAYGVGNSGAGNHHNNRAGPGRHQRVWRGGNHNYWRGNYDNNRRRNDDRGTHRNRYTAPYQKDRRPINVRRDYNNFVAASKD</sequence>
<evidence type="ECO:0000256" key="3">
    <source>
        <dbReference type="ARBA" id="ARBA00034716"/>
    </source>
</evidence>
<keyword evidence="2" id="KW-0539">Nucleus</keyword>
<name>A0A1A9W5S9_9MUSC</name>
<organism evidence="5 6">
    <name type="scientific">Glossina brevipalpis</name>
    <dbReference type="NCBI Taxonomy" id="37001"/>
    <lineage>
        <taxon>Eukaryota</taxon>
        <taxon>Metazoa</taxon>
        <taxon>Ecdysozoa</taxon>
        <taxon>Arthropoda</taxon>
        <taxon>Hexapoda</taxon>
        <taxon>Insecta</taxon>
        <taxon>Pterygota</taxon>
        <taxon>Neoptera</taxon>
        <taxon>Endopterygota</taxon>
        <taxon>Diptera</taxon>
        <taxon>Brachycera</taxon>
        <taxon>Muscomorpha</taxon>
        <taxon>Hippoboscoidea</taxon>
        <taxon>Glossinidae</taxon>
        <taxon>Glossina</taxon>
    </lineage>
</organism>
<evidence type="ECO:0000256" key="2">
    <source>
        <dbReference type="ARBA" id="ARBA00023242"/>
    </source>
</evidence>
<dbReference type="Pfam" id="PF15320">
    <property type="entry name" value="RAM"/>
    <property type="match status" value="1"/>
</dbReference>
<dbReference type="GO" id="GO:0031533">
    <property type="term" value="C:mRNA capping enzyme complex"/>
    <property type="evidence" value="ECO:0007669"/>
    <property type="project" value="InterPro"/>
</dbReference>
<dbReference type="EnsemblMetazoa" id="GBRI007271-RA">
    <property type="protein sequence ID" value="GBRI007271-PA"/>
    <property type="gene ID" value="GBRI007271"/>
</dbReference>
<dbReference type="PANTHER" id="PTHR48168">
    <property type="entry name" value="RNA GUANINE-7 METHYLTRANSFERASE-ACTIVATING SUBUNIT-LIKE (PSEUDOGENE)-RELATED"/>
    <property type="match status" value="1"/>
</dbReference>
<dbReference type="PANTHER" id="PTHR48168:SF1">
    <property type="entry name" value="RNA GUANINE-N7 METHYLTRANSFERASE ACTIVATING SUBUNIT-RELATED"/>
    <property type="match status" value="1"/>
</dbReference>
<reference evidence="5" key="2">
    <citation type="submission" date="2020-05" db="UniProtKB">
        <authorList>
            <consortium name="EnsemblMetazoa"/>
        </authorList>
    </citation>
    <scope>IDENTIFICATION</scope>
    <source>
        <strain evidence="5">IAEA</strain>
    </source>
</reference>
<keyword evidence="6" id="KW-1185">Reference proteome</keyword>
<proteinExistence type="inferred from homology"/>
<evidence type="ECO:0000313" key="5">
    <source>
        <dbReference type="EnsemblMetazoa" id="GBRI007271-PA"/>
    </source>
</evidence>
<evidence type="ECO:0000256" key="4">
    <source>
        <dbReference type="SAM" id="MobiDB-lite"/>
    </source>
</evidence>
<dbReference type="GO" id="GO:0003723">
    <property type="term" value="F:RNA binding"/>
    <property type="evidence" value="ECO:0007669"/>
    <property type="project" value="InterPro"/>
</dbReference>